<protein>
    <submittedName>
        <fullName evidence="2">Helix-turn-helix domain-containing protein</fullName>
    </submittedName>
</protein>
<sequence>MESLGDLVDRLINERGETLTAFAERMGTNRQTVRGWRTSFPAPATLRRIAETLEVPYSMVLTAALYTADYIEGLEDVLANQTVHVVVRNEGSAYDRGEAAPVAVFTNADKATEFVEISDAVTPDADFVEGPIIVESAEPPPAVRVHTLTWSHRADKIAESSMLYGSVPTRVGSDGVSAVEGLELSDTGEIYQLRVDSLDPDAGREVLQAALRKLRGDGRLLPPEVDVAGGYSGLSAWAYEQSLLSPFDMSPLQRMGSPLQRIDSLRPQRMPIAVARGGGMTPSPARFVPVETDDLQAGDLGIFDDHAVLVAEPGRLIGTDGQDIPISEVVDHPGFKGFVRHASAAEPSSPTDGDRTGRSEQEAHTLAKVAKAAERALGMPYVWGGGTGPERSRANEFRPRRRVIVNMAETDEGDSGA</sequence>
<dbReference type="Proteomes" id="UP001564760">
    <property type="component" value="Unassembled WGS sequence"/>
</dbReference>
<dbReference type="Gene3D" id="1.10.260.40">
    <property type="entry name" value="lambda repressor-like DNA-binding domains"/>
    <property type="match status" value="1"/>
</dbReference>
<evidence type="ECO:0000256" key="1">
    <source>
        <dbReference type="SAM" id="MobiDB-lite"/>
    </source>
</evidence>
<gene>
    <name evidence="2" type="ORF">AB8998_30115</name>
</gene>
<dbReference type="Gene3D" id="3.90.1720.10">
    <property type="entry name" value="endopeptidase domain like (from Nostoc punctiforme)"/>
    <property type="match status" value="1"/>
</dbReference>
<dbReference type="EMBL" id="JBGEDP010000002">
    <property type="protein sequence ID" value="MEY8018908.1"/>
    <property type="molecule type" value="Genomic_DNA"/>
</dbReference>
<organism evidence="2 3">
    <name type="scientific">Mycobacterium servetii</name>
    <dbReference type="NCBI Taxonomy" id="3237418"/>
    <lineage>
        <taxon>Bacteria</taxon>
        <taxon>Bacillati</taxon>
        <taxon>Actinomycetota</taxon>
        <taxon>Actinomycetes</taxon>
        <taxon>Mycobacteriales</taxon>
        <taxon>Mycobacteriaceae</taxon>
        <taxon>Mycobacterium</taxon>
    </lineage>
</organism>
<keyword evidence="3" id="KW-1185">Reference proteome</keyword>
<name>A0ABV4C8P3_9MYCO</name>
<feature type="region of interest" description="Disordered" evidence="1">
    <location>
        <begin position="341"/>
        <end position="364"/>
    </location>
</feature>
<feature type="compositionally biased region" description="Basic and acidic residues" evidence="1">
    <location>
        <begin position="352"/>
        <end position="364"/>
    </location>
</feature>
<dbReference type="RefSeq" id="WP_369741964.1">
    <property type="nucleotide sequence ID" value="NZ_JBGEDP010000002.1"/>
</dbReference>
<feature type="region of interest" description="Disordered" evidence="1">
    <location>
        <begin position="380"/>
        <end position="417"/>
    </location>
</feature>
<evidence type="ECO:0000313" key="3">
    <source>
        <dbReference type="Proteomes" id="UP001564760"/>
    </source>
</evidence>
<accession>A0ABV4C8P3</accession>
<evidence type="ECO:0000313" key="2">
    <source>
        <dbReference type="EMBL" id="MEY8018908.1"/>
    </source>
</evidence>
<proteinExistence type="predicted"/>
<dbReference type="InterPro" id="IPR001387">
    <property type="entry name" value="Cro/C1-type_HTH"/>
</dbReference>
<reference evidence="2 3" key="1">
    <citation type="submission" date="2024-08" db="EMBL/GenBank/DDBJ databases">
        <title>Mycobacterium servetensis sp. nov., a novel rapid-growing mycobacterial species recovered from a human patient in Zaragoza, Spain.</title>
        <authorList>
            <person name="Tristancho-Baro A.I."/>
            <person name="Buenestado-Serrano S."/>
            <person name="Garcia De Viedma D."/>
            <person name="Milagro-Beamonte A."/>
            <person name="Burillo N."/>
            <person name="Sanz S."/>
            <person name="Lopez-Calleja A.I."/>
            <person name="Penas-Utrilla D."/>
            <person name="Guardingo M."/>
            <person name="Garcia M.J."/>
            <person name="Vinuelas-Bayon J."/>
        </authorList>
    </citation>
    <scope>NUCLEOTIDE SEQUENCE [LARGE SCALE GENOMIC DNA]</scope>
    <source>
        <strain evidence="3">HUMS_12744610</strain>
    </source>
</reference>
<dbReference type="CDD" id="cd00093">
    <property type="entry name" value="HTH_XRE"/>
    <property type="match status" value="1"/>
</dbReference>
<dbReference type="InterPro" id="IPR010982">
    <property type="entry name" value="Lambda_DNA-bd_dom_sf"/>
</dbReference>
<comment type="caution">
    <text evidence="2">The sequence shown here is derived from an EMBL/GenBank/DDBJ whole genome shotgun (WGS) entry which is preliminary data.</text>
</comment>
<dbReference type="SUPFAM" id="SSF47413">
    <property type="entry name" value="lambda repressor-like DNA-binding domains"/>
    <property type="match status" value="1"/>
</dbReference>